<feature type="transmembrane region" description="Helical" evidence="11">
    <location>
        <begin position="165"/>
        <end position="188"/>
    </location>
</feature>
<evidence type="ECO:0000256" key="6">
    <source>
        <dbReference type="ARBA" id="ARBA00023136"/>
    </source>
</evidence>
<dbReference type="SUPFAM" id="SSF81321">
    <property type="entry name" value="Family A G protein-coupled receptor-like"/>
    <property type="match status" value="1"/>
</dbReference>
<dbReference type="GO" id="GO:0005886">
    <property type="term" value="C:plasma membrane"/>
    <property type="evidence" value="ECO:0007669"/>
    <property type="project" value="UniProtKB-SubCell"/>
</dbReference>
<keyword evidence="8 10" id="KW-0675">Receptor</keyword>
<feature type="transmembrane region" description="Helical" evidence="11">
    <location>
        <begin position="79"/>
        <end position="102"/>
    </location>
</feature>
<comment type="similarity">
    <text evidence="10">Belongs to the G-protein coupled receptor 1 family.</text>
</comment>
<evidence type="ECO:0000256" key="8">
    <source>
        <dbReference type="ARBA" id="ARBA00023170"/>
    </source>
</evidence>
<name>R7UD50_CAPTE</name>
<accession>R7UD50</accession>
<dbReference type="Gene3D" id="1.20.1070.10">
    <property type="entry name" value="Rhodopsin 7-helix transmembrane proteins"/>
    <property type="match status" value="1"/>
</dbReference>
<dbReference type="FunFam" id="1.20.1070.10:FF:000523">
    <property type="entry name" value="5-hydroxytryptamine receptor 2B"/>
    <property type="match status" value="1"/>
</dbReference>
<keyword evidence="7" id="KW-1015">Disulfide bond</keyword>
<evidence type="ECO:0000313" key="14">
    <source>
        <dbReference type="EnsemblMetazoa" id="CapteP43688"/>
    </source>
</evidence>
<evidence type="ECO:0000256" key="5">
    <source>
        <dbReference type="ARBA" id="ARBA00023040"/>
    </source>
</evidence>
<keyword evidence="2" id="KW-1003">Cell membrane</keyword>
<dbReference type="SMART" id="SM01381">
    <property type="entry name" value="7TM_GPCR_Srsx"/>
    <property type="match status" value="1"/>
</dbReference>
<dbReference type="AlphaFoldDB" id="R7UD50"/>
<feature type="transmembrane region" description="Helical" evidence="11">
    <location>
        <begin position="41"/>
        <end position="67"/>
    </location>
</feature>
<dbReference type="InterPro" id="IPR000276">
    <property type="entry name" value="GPCR_Rhodpsn"/>
</dbReference>
<evidence type="ECO:0000256" key="11">
    <source>
        <dbReference type="SAM" id="Phobius"/>
    </source>
</evidence>
<reference evidence="14" key="3">
    <citation type="submission" date="2015-06" db="UniProtKB">
        <authorList>
            <consortium name="EnsemblMetazoa"/>
        </authorList>
    </citation>
    <scope>IDENTIFICATION</scope>
</reference>
<keyword evidence="6 11" id="KW-0472">Membrane</keyword>
<evidence type="ECO:0000256" key="9">
    <source>
        <dbReference type="ARBA" id="ARBA00023224"/>
    </source>
</evidence>
<feature type="non-terminal residue" evidence="13">
    <location>
        <position position="326"/>
    </location>
</feature>
<dbReference type="GO" id="GO:0001591">
    <property type="term" value="F:dopamine neurotransmitter receptor activity, coupled via Gi/Go"/>
    <property type="evidence" value="ECO:0007669"/>
    <property type="project" value="TreeGrafter"/>
</dbReference>
<proteinExistence type="inferred from homology"/>
<gene>
    <name evidence="13" type="ORF">CAPTEDRAFT_43688</name>
</gene>
<sequence length="326" mass="36892">DCAYNWAVLFLFLIVVAAIGGNILVCLAVRQERKLQSMFNFFLVSLALSDMLSATLVMPLSIVKSLIADQLPVPKLMCVAWYSLDVLLTSSTIIHLCMISIDRYMSLKFPLRYGHAKRSCKQTLFKILLVWVISFCIAGPLFLFSMLDTTQSAVAYKGCGPETPAFVISATVTSFYLPLLIMTIMYALTMRALRCQLHEQRRLAVTNSLSSRDDSTYSLRRASPRASPRLPHKSNNNSNGFFSVAGRRRRAVQVLGILFAVFVICYLPFFLTYVIKGTCRSCEPYISPRMIMAFEWLAYSGSVINPIIYHIFNPDFRRAFQRLLCC</sequence>
<dbReference type="STRING" id="283909.R7UD50"/>
<feature type="non-terminal residue" evidence="13">
    <location>
        <position position="1"/>
    </location>
</feature>
<keyword evidence="3 10" id="KW-0812">Transmembrane</keyword>
<dbReference type="GO" id="GO:0004930">
    <property type="term" value="F:G protein-coupled receptor activity"/>
    <property type="evidence" value="ECO:0007669"/>
    <property type="project" value="UniProtKB-KW"/>
</dbReference>
<dbReference type="PRINTS" id="PR00242">
    <property type="entry name" value="DOPAMINER"/>
</dbReference>
<evidence type="ECO:0000256" key="3">
    <source>
        <dbReference type="ARBA" id="ARBA00022692"/>
    </source>
</evidence>
<keyword evidence="15" id="KW-1185">Reference proteome</keyword>
<dbReference type="PANTHER" id="PTHR24248">
    <property type="entry name" value="ADRENERGIC RECEPTOR-RELATED G-PROTEIN COUPLED RECEPTOR"/>
    <property type="match status" value="1"/>
</dbReference>
<feature type="domain" description="G-protein coupled receptors family 1 profile" evidence="12">
    <location>
        <begin position="21"/>
        <end position="309"/>
    </location>
</feature>
<evidence type="ECO:0000313" key="15">
    <source>
        <dbReference type="Proteomes" id="UP000014760"/>
    </source>
</evidence>
<dbReference type="InterPro" id="IPR017452">
    <property type="entry name" value="GPCR_Rhodpsn_7TM"/>
</dbReference>
<evidence type="ECO:0000259" key="12">
    <source>
        <dbReference type="PROSITE" id="PS50262"/>
    </source>
</evidence>
<evidence type="ECO:0000313" key="13">
    <source>
        <dbReference type="EMBL" id="ELU01723.1"/>
    </source>
</evidence>
<dbReference type="PROSITE" id="PS50262">
    <property type="entry name" value="G_PROTEIN_RECEP_F1_2"/>
    <property type="match status" value="1"/>
</dbReference>
<protein>
    <recommendedName>
        <fullName evidence="12">G-protein coupled receptors family 1 profile domain-containing protein</fullName>
    </recommendedName>
</protein>
<organism evidence="13">
    <name type="scientific">Capitella teleta</name>
    <name type="common">Polychaete worm</name>
    <dbReference type="NCBI Taxonomy" id="283909"/>
    <lineage>
        <taxon>Eukaryota</taxon>
        <taxon>Metazoa</taxon>
        <taxon>Spiralia</taxon>
        <taxon>Lophotrochozoa</taxon>
        <taxon>Annelida</taxon>
        <taxon>Polychaeta</taxon>
        <taxon>Sedentaria</taxon>
        <taxon>Scolecida</taxon>
        <taxon>Capitellidae</taxon>
        <taxon>Capitella</taxon>
    </lineage>
</organism>
<dbReference type="PROSITE" id="PS00237">
    <property type="entry name" value="G_PROTEIN_RECEP_F1_1"/>
    <property type="match status" value="1"/>
</dbReference>
<evidence type="ECO:0000256" key="4">
    <source>
        <dbReference type="ARBA" id="ARBA00022989"/>
    </source>
</evidence>
<dbReference type="EMBL" id="KB304756">
    <property type="protein sequence ID" value="ELU01723.1"/>
    <property type="molecule type" value="Genomic_DNA"/>
</dbReference>
<feature type="transmembrane region" description="Helical" evidence="11">
    <location>
        <begin position="123"/>
        <end position="145"/>
    </location>
</feature>
<keyword evidence="5 10" id="KW-0297">G-protein coupled receptor</keyword>
<dbReference type="InterPro" id="IPR000929">
    <property type="entry name" value="Dopamine_rcpt"/>
</dbReference>
<keyword evidence="4 11" id="KW-1133">Transmembrane helix</keyword>
<dbReference type="PRINTS" id="PR00237">
    <property type="entry name" value="GPCRRHODOPSN"/>
</dbReference>
<dbReference type="PANTHER" id="PTHR24248:SF125">
    <property type="entry name" value="DOPAMINE D2-LIKE RECEPTOR"/>
    <property type="match status" value="1"/>
</dbReference>
<evidence type="ECO:0000256" key="2">
    <source>
        <dbReference type="ARBA" id="ARBA00022475"/>
    </source>
</evidence>
<evidence type="ECO:0000256" key="10">
    <source>
        <dbReference type="RuleBase" id="RU000688"/>
    </source>
</evidence>
<comment type="subcellular location">
    <subcellularLocation>
        <location evidence="1">Cell membrane</location>
        <topology evidence="1">Multi-pass membrane protein</topology>
    </subcellularLocation>
</comment>
<dbReference type="Pfam" id="PF00001">
    <property type="entry name" value="7tm_1"/>
    <property type="match status" value="1"/>
</dbReference>
<dbReference type="GO" id="GO:0045202">
    <property type="term" value="C:synapse"/>
    <property type="evidence" value="ECO:0007669"/>
    <property type="project" value="GOC"/>
</dbReference>
<feature type="transmembrane region" description="Helical" evidence="11">
    <location>
        <begin position="6"/>
        <end position="29"/>
    </location>
</feature>
<evidence type="ECO:0000256" key="1">
    <source>
        <dbReference type="ARBA" id="ARBA00004651"/>
    </source>
</evidence>
<dbReference type="Proteomes" id="UP000014760">
    <property type="component" value="Unassembled WGS sequence"/>
</dbReference>
<feature type="transmembrane region" description="Helical" evidence="11">
    <location>
        <begin position="251"/>
        <end position="271"/>
    </location>
</feature>
<reference evidence="15" key="1">
    <citation type="submission" date="2012-12" db="EMBL/GenBank/DDBJ databases">
        <authorList>
            <person name="Hellsten U."/>
            <person name="Grimwood J."/>
            <person name="Chapman J.A."/>
            <person name="Shapiro H."/>
            <person name="Aerts A."/>
            <person name="Otillar R.P."/>
            <person name="Terry A.Y."/>
            <person name="Boore J.L."/>
            <person name="Simakov O."/>
            <person name="Marletaz F."/>
            <person name="Cho S.-J."/>
            <person name="Edsinger-Gonzales E."/>
            <person name="Havlak P."/>
            <person name="Kuo D.-H."/>
            <person name="Larsson T."/>
            <person name="Lv J."/>
            <person name="Arendt D."/>
            <person name="Savage R."/>
            <person name="Osoegawa K."/>
            <person name="de Jong P."/>
            <person name="Lindberg D.R."/>
            <person name="Seaver E.C."/>
            <person name="Weisblat D.A."/>
            <person name="Putnam N.H."/>
            <person name="Grigoriev I.V."/>
            <person name="Rokhsar D.S."/>
        </authorList>
    </citation>
    <scope>NUCLEOTIDE SEQUENCE</scope>
    <source>
        <strain evidence="15">I ESC-2004</strain>
    </source>
</reference>
<reference evidence="13 15" key="2">
    <citation type="journal article" date="2013" name="Nature">
        <title>Insights into bilaterian evolution from three spiralian genomes.</title>
        <authorList>
            <person name="Simakov O."/>
            <person name="Marletaz F."/>
            <person name="Cho S.J."/>
            <person name="Edsinger-Gonzales E."/>
            <person name="Havlak P."/>
            <person name="Hellsten U."/>
            <person name="Kuo D.H."/>
            <person name="Larsson T."/>
            <person name="Lv J."/>
            <person name="Arendt D."/>
            <person name="Savage R."/>
            <person name="Osoegawa K."/>
            <person name="de Jong P."/>
            <person name="Grimwood J."/>
            <person name="Chapman J.A."/>
            <person name="Shapiro H."/>
            <person name="Aerts A."/>
            <person name="Otillar R.P."/>
            <person name="Terry A.Y."/>
            <person name="Boore J.L."/>
            <person name="Grigoriev I.V."/>
            <person name="Lindberg D.R."/>
            <person name="Seaver E.C."/>
            <person name="Weisblat D.A."/>
            <person name="Putnam N.H."/>
            <person name="Rokhsar D.S."/>
        </authorList>
    </citation>
    <scope>NUCLEOTIDE SEQUENCE</scope>
    <source>
        <strain evidence="13 15">I ESC-2004</strain>
    </source>
</reference>
<dbReference type="OMA" id="MISYSEW"/>
<dbReference type="CDD" id="cd15052">
    <property type="entry name" value="7tmA_5-HT2"/>
    <property type="match status" value="1"/>
</dbReference>
<dbReference type="HOGENOM" id="CLU_009579_11_3_1"/>
<evidence type="ECO:0000256" key="7">
    <source>
        <dbReference type="ARBA" id="ARBA00023157"/>
    </source>
</evidence>
<dbReference type="EnsemblMetazoa" id="CapteT43688">
    <property type="protein sequence ID" value="CapteP43688"/>
    <property type="gene ID" value="CapteG43688"/>
</dbReference>
<feature type="transmembrane region" description="Helical" evidence="11">
    <location>
        <begin position="291"/>
        <end position="312"/>
    </location>
</feature>
<dbReference type="EMBL" id="AMQN01009154">
    <property type="status" value="NOT_ANNOTATED_CDS"/>
    <property type="molecule type" value="Genomic_DNA"/>
</dbReference>
<dbReference type="OrthoDB" id="10034726at2759"/>
<keyword evidence="9 10" id="KW-0807">Transducer</keyword>